<keyword evidence="1" id="KW-0479">Metal-binding</keyword>
<reference evidence="3 4" key="1">
    <citation type="submission" date="2019-06" db="EMBL/GenBank/DDBJ databases">
        <title>Whole genome shotgun sequence of Cellulomonas gelida NBRC 3748.</title>
        <authorList>
            <person name="Hosoyama A."/>
            <person name="Uohara A."/>
            <person name="Ohji S."/>
            <person name="Ichikawa N."/>
        </authorList>
    </citation>
    <scope>NUCLEOTIDE SEQUENCE [LARGE SCALE GENOMIC DNA]</scope>
    <source>
        <strain evidence="3 4">NBRC 3748</strain>
    </source>
</reference>
<dbReference type="InterPro" id="IPR011257">
    <property type="entry name" value="DNA_glycosylase"/>
</dbReference>
<sequence length="227" mass="24462">MAASPPDALTPDALTPDARTPDARTPDVLSALPAPASAPEPPRVSGRCFGDGDPLYERYHDEEWGVPVHGEAALFERIALEGFQSGLAWITVLRKRESFRAAFAGFDPEVVAGYDEHDVERLLGDAGIVRNRQKIEATIANARALLDLHASGRTLDAIFWSFAPDRSQHVRPASWADVPAATPESRALARELKSAGFRFIGPTTAYAAMQACGLVDDHLVTCPSAPH</sequence>
<name>A0A4Y3KIB5_9CELL</name>
<dbReference type="InterPro" id="IPR004597">
    <property type="entry name" value="Tag"/>
</dbReference>
<feature type="binding site" evidence="1">
    <location>
        <position position="60"/>
    </location>
    <ligand>
        <name>Zn(2+)</name>
        <dbReference type="ChEBI" id="CHEBI:29105"/>
    </ligand>
</feature>
<dbReference type="Pfam" id="PF03352">
    <property type="entry name" value="Adenine_glyco"/>
    <property type="match status" value="1"/>
</dbReference>
<comment type="caution">
    <text evidence="3">The sequence shown here is derived from an EMBL/GenBank/DDBJ whole genome shotgun (WGS) entry which is preliminary data.</text>
</comment>
<dbReference type="Proteomes" id="UP000320461">
    <property type="component" value="Unassembled WGS sequence"/>
</dbReference>
<dbReference type="NCBIfam" id="TIGR00624">
    <property type="entry name" value="tag"/>
    <property type="match status" value="1"/>
</dbReference>
<gene>
    <name evidence="3" type="primary">tag</name>
    <name evidence="3" type="ORF">CGE01nite_13920</name>
</gene>
<evidence type="ECO:0000313" key="3">
    <source>
        <dbReference type="EMBL" id="GEA84141.1"/>
    </source>
</evidence>
<dbReference type="RefSeq" id="WP_141369853.1">
    <property type="nucleotide sequence ID" value="NZ_BJLQ01000011.1"/>
</dbReference>
<dbReference type="Gene3D" id="1.10.340.30">
    <property type="entry name" value="Hypothetical protein, domain 2"/>
    <property type="match status" value="1"/>
</dbReference>
<dbReference type="PANTHER" id="PTHR30037:SF4">
    <property type="entry name" value="DNA-3-METHYLADENINE GLYCOSYLASE I"/>
    <property type="match status" value="1"/>
</dbReference>
<feature type="binding site" evidence="1">
    <location>
        <position position="222"/>
    </location>
    <ligand>
        <name>Zn(2+)</name>
        <dbReference type="ChEBI" id="CHEBI:29105"/>
    </ligand>
</feature>
<evidence type="ECO:0000256" key="1">
    <source>
        <dbReference type="PIRSR" id="PIRSR604597-1"/>
    </source>
</evidence>
<proteinExistence type="predicted"/>
<dbReference type="InterPro" id="IPR052891">
    <property type="entry name" value="DNA-3mA_glycosylase"/>
</dbReference>
<dbReference type="EMBL" id="BJLQ01000011">
    <property type="protein sequence ID" value="GEA84141.1"/>
    <property type="molecule type" value="Genomic_DNA"/>
</dbReference>
<dbReference type="PANTHER" id="PTHR30037">
    <property type="entry name" value="DNA-3-METHYLADENINE GLYCOSYLASE 1"/>
    <property type="match status" value="1"/>
</dbReference>
<accession>A0A4Y3KIB5</accession>
<dbReference type="GO" id="GO:0008725">
    <property type="term" value="F:DNA-3-methyladenine glycosylase activity"/>
    <property type="evidence" value="ECO:0007669"/>
    <property type="project" value="InterPro"/>
</dbReference>
<protein>
    <submittedName>
        <fullName evidence="3">DNA-3-methyladenine glycosylase I</fullName>
    </submittedName>
</protein>
<dbReference type="GO" id="GO:0006284">
    <property type="term" value="P:base-excision repair"/>
    <property type="evidence" value="ECO:0007669"/>
    <property type="project" value="InterPro"/>
</dbReference>
<dbReference type="SUPFAM" id="SSF48150">
    <property type="entry name" value="DNA-glycosylase"/>
    <property type="match status" value="1"/>
</dbReference>
<keyword evidence="4" id="KW-1185">Reference proteome</keyword>
<dbReference type="GO" id="GO:0046872">
    <property type="term" value="F:metal ion binding"/>
    <property type="evidence" value="ECO:0007669"/>
    <property type="project" value="UniProtKB-KW"/>
</dbReference>
<dbReference type="AlphaFoldDB" id="A0A4Y3KIB5"/>
<dbReference type="OrthoDB" id="9807664at2"/>
<feature type="binding site" evidence="1">
    <location>
        <position position="218"/>
    </location>
    <ligand>
        <name>Zn(2+)</name>
        <dbReference type="ChEBI" id="CHEBI:29105"/>
    </ligand>
</feature>
<keyword evidence="1" id="KW-0862">Zinc</keyword>
<evidence type="ECO:0000256" key="2">
    <source>
        <dbReference type="SAM" id="MobiDB-lite"/>
    </source>
</evidence>
<evidence type="ECO:0000313" key="4">
    <source>
        <dbReference type="Proteomes" id="UP000320461"/>
    </source>
</evidence>
<feature type="binding site" evidence="1">
    <location>
        <position position="48"/>
    </location>
    <ligand>
        <name>Zn(2+)</name>
        <dbReference type="ChEBI" id="CHEBI:29105"/>
    </ligand>
</feature>
<feature type="region of interest" description="Disordered" evidence="2">
    <location>
        <begin position="1"/>
        <end position="49"/>
    </location>
</feature>
<dbReference type="InterPro" id="IPR005019">
    <property type="entry name" value="Adenine_glyco"/>
</dbReference>
<organism evidence="3 4">
    <name type="scientific">Cellulomonas gelida</name>
    <dbReference type="NCBI Taxonomy" id="1712"/>
    <lineage>
        <taxon>Bacteria</taxon>
        <taxon>Bacillati</taxon>
        <taxon>Actinomycetota</taxon>
        <taxon>Actinomycetes</taxon>
        <taxon>Micrococcales</taxon>
        <taxon>Cellulomonadaceae</taxon>
        <taxon>Cellulomonas</taxon>
    </lineage>
</organism>